<evidence type="ECO:0000313" key="2">
    <source>
        <dbReference type="Proteomes" id="UP000234667"/>
    </source>
</evidence>
<protein>
    <submittedName>
        <fullName evidence="1">Type VI secretion system baseplate subunit TssF</fullName>
    </submittedName>
</protein>
<dbReference type="AlphaFoldDB" id="A0A2J5PUU5"/>
<dbReference type="InterPro" id="IPR010272">
    <property type="entry name" value="T6SS_TssF"/>
</dbReference>
<dbReference type="EMBL" id="PIDR01000355">
    <property type="protein sequence ID" value="PLO69833.1"/>
    <property type="molecule type" value="Genomic_DNA"/>
</dbReference>
<proteinExistence type="predicted"/>
<dbReference type="Pfam" id="PF05947">
    <property type="entry name" value="T6SS_TssF"/>
    <property type="match status" value="1"/>
</dbReference>
<gene>
    <name evidence="1" type="ORF">CWN49_13440</name>
</gene>
<dbReference type="PANTHER" id="PTHR35370">
    <property type="entry name" value="CYTOPLASMIC PROTEIN-RELATED-RELATED"/>
    <property type="match status" value="1"/>
</dbReference>
<dbReference type="Proteomes" id="UP000234667">
    <property type="component" value="Unassembled WGS sequence"/>
</dbReference>
<reference evidence="1 2" key="1">
    <citation type="submission" date="2017-11" db="EMBL/GenBank/DDBJ databases">
        <authorList>
            <person name="Han C.G."/>
        </authorList>
    </citation>
    <scope>NUCLEOTIDE SEQUENCE [LARGE SCALE GENOMIC DNA]</scope>
    <source>
        <strain evidence="1 2">A10</strain>
    </source>
</reference>
<name>A0A2J5PUU5_9ENTR</name>
<accession>A0A2J5PUU5</accession>
<evidence type="ECO:0000313" key="1">
    <source>
        <dbReference type="EMBL" id="PLO69833.1"/>
    </source>
</evidence>
<dbReference type="PANTHER" id="PTHR35370:SF4">
    <property type="entry name" value="TYPE VI SECRETION SYSTEM BASEPLATE SUBUNIT TSSF"/>
    <property type="match status" value="1"/>
</dbReference>
<organism evidence="1 2">
    <name type="scientific">Klebsiella michiganensis</name>
    <dbReference type="NCBI Taxonomy" id="1134687"/>
    <lineage>
        <taxon>Bacteria</taxon>
        <taxon>Pseudomonadati</taxon>
        <taxon>Pseudomonadota</taxon>
        <taxon>Gammaproteobacteria</taxon>
        <taxon>Enterobacterales</taxon>
        <taxon>Enterobacteriaceae</taxon>
        <taxon>Klebsiella/Raoultella group</taxon>
        <taxon>Klebsiella</taxon>
    </lineage>
</organism>
<feature type="non-terminal residue" evidence="1">
    <location>
        <position position="79"/>
    </location>
</feature>
<comment type="caution">
    <text evidence="1">The sequence shown here is derived from an EMBL/GenBank/DDBJ whole genome shotgun (WGS) entry which is preliminary data.</text>
</comment>
<sequence>MKDQTLRYFDAEMRYLREAAKEFAQTHPDRAAMLDLDKAGTPDPYVERLFEGFAFSMGRLREKIDDDLPELTEGLVSML</sequence>
<reference evidence="1 2" key="2">
    <citation type="submission" date="2018-01" db="EMBL/GenBank/DDBJ databases">
        <title>Genomic study of Klebsiella pneumoniae.</title>
        <authorList>
            <person name="Yang Y."/>
            <person name="Bicalho R."/>
        </authorList>
    </citation>
    <scope>NUCLEOTIDE SEQUENCE [LARGE SCALE GENOMIC DNA]</scope>
    <source>
        <strain evidence="1 2">A10</strain>
    </source>
</reference>